<evidence type="ECO:0008006" key="4">
    <source>
        <dbReference type="Google" id="ProtNLM"/>
    </source>
</evidence>
<dbReference type="Pfam" id="PF01535">
    <property type="entry name" value="PPR"/>
    <property type="match status" value="1"/>
</dbReference>
<dbReference type="InterPro" id="IPR011990">
    <property type="entry name" value="TPR-like_helical_dom_sf"/>
</dbReference>
<organism evidence="2 3">
    <name type="scientific">Gomphillus americanus</name>
    <dbReference type="NCBI Taxonomy" id="1940652"/>
    <lineage>
        <taxon>Eukaryota</taxon>
        <taxon>Fungi</taxon>
        <taxon>Dikarya</taxon>
        <taxon>Ascomycota</taxon>
        <taxon>Pezizomycotina</taxon>
        <taxon>Lecanoromycetes</taxon>
        <taxon>OSLEUM clade</taxon>
        <taxon>Ostropomycetidae</taxon>
        <taxon>Ostropales</taxon>
        <taxon>Graphidaceae</taxon>
        <taxon>Gomphilloideae</taxon>
        <taxon>Gomphillus</taxon>
    </lineage>
</organism>
<dbReference type="Pfam" id="PF13812">
    <property type="entry name" value="PPR_3"/>
    <property type="match status" value="1"/>
</dbReference>
<dbReference type="EMBL" id="CAJPDQ010000026">
    <property type="protein sequence ID" value="CAF9927115.1"/>
    <property type="molecule type" value="Genomic_DNA"/>
</dbReference>
<dbReference type="PROSITE" id="PS51375">
    <property type="entry name" value="PPR"/>
    <property type="match status" value="1"/>
</dbReference>
<evidence type="ECO:0000256" key="1">
    <source>
        <dbReference type="PROSITE-ProRule" id="PRU00708"/>
    </source>
</evidence>
<evidence type="ECO:0000313" key="3">
    <source>
        <dbReference type="Proteomes" id="UP000664169"/>
    </source>
</evidence>
<comment type="caution">
    <text evidence="2">The sequence shown here is derived from an EMBL/GenBank/DDBJ whole genome shotgun (WGS) entry which is preliminary data.</text>
</comment>
<dbReference type="InterPro" id="IPR050667">
    <property type="entry name" value="PPR-containing_protein"/>
</dbReference>
<protein>
    <recommendedName>
        <fullName evidence="4">Pentatricopeptide repeat-containing protein</fullName>
    </recommendedName>
</protein>
<dbReference type="NCBIfam" id="TIGR00756">
    <property type="entry name" value="PPR"/>
    <property type="match status" value="2"/>
</dbReference>
<accession>A0A8H3IN62</accession>
<gene>
    <name evidence="2" type="ORF">GOMPHAMPRED_004319</name>
</gene>
<dbReference type="InterPro" id="IPR002885">
    <property type="entry name" value="PPR_rpt"/>
</dbReference>
<evidence type="ECO:0000313" key="2">
    <source>
        <dbReference type="EMBL" id="CAF9927115.1"/>
    </source>
</evidence>
<dbReference type="PANTHER" id="PTHR47939">
    <property type="entry name" value="MEMBRANE-ASSOCIATED SALT-INDUCIBLE PROTEIN-LIKE"/>
    <property type="match status" value="1"/>
</dbReference>
<feature type="repeat" description="PPR" evidence="1">
    <location>
        <begin position="292"/>
        <end position="326"/>
    </location>
</feature>
<dbReference type="Proteomes" id="UP000664169">
    <property type="component" value="Unassembled WGS sequence"/>
</dbReference>
<dbReference type="AlphaFoldDB" id="A0A8H3IN62"/>
<keyword evidence="3" id="KW-1185">Reference proteome</keyword>
<name>A0A8H3IN62_9LECA</name>
<dbReference type="PANTHER" id="PTHR47939:SF1">
    <property type="entry name" value="OS04G0684500 PROTEIN"/>
    <property type="match status" value="1"/>
</dbReference>
<reference evidence="2" key="1">
    <citation type="submission" date="2021-03" db="EMBL/GenBank/DDBJ databases">
        <authorList>
            <person name="Tagirdzhanova G."/>
        </authorList>
    </citation>
    <scope>NUCLEOTIDE SEQUENCE</scope>
</reference>
<sequence>MRLIPSPLVAIHSRRTSRSFASASQVCSPLIALNGNNLESVFIKCLVYAGSGHRNRRKRQPYQAVIPSTKRATCVQSAWSYIRLPLLIREDIQTIGMPLSKRRLLGVVDYYDTPGQEDDHNKITPKIDASYQGIRHIQGFDVHKKRAMAIAELAMHHQQAVLEIENDIESMIELAHTTAESAISQEANISIERLFQKYRGLPGGRIAFFNEPTRQGLMELLIAAARRNSHTTLKFLSVLDELQHANLPIPQAMCNAAIHLVGKSLGRVNSRGAEASLRRWMLMEASLGFQGDIYTFNILLDVAVKGEQYALAEMILDEMKQRGIKPDRVTRIGLIYFYGVRGDGDGIRRTYRELINEDMIVDTVVLNCVIASLLRAGEVEAADHVYSRMKDFAATTERREVRHVSEKSARAIQRLLKGADAKDARLLQQLQDISPDTKTFIIFVEYHISNTGDLDRIAQYLDDMQALRIAPTGKIFVDLFRGFFHHGGARFTWWTAEKLEKVWNSFQQLVEQEQSHVYWGKWVVIWMLRAYARCCGRDLALQKWSYIKARWSHAEEHEPLMLSVIHYAVPKSTYNVR</sequence>
<dbReference type="OrthoDB" id="1908178at2759"/>
<proteinExistence type="predicted"/>
<dbReference type="Gene3D" id="1.25.40.10">
    <property type="entry name" value="Tetratricopeptide repeat domain"/>
    <property type="match status" value="1"/>
</dbReference>